<dbReference type="PATRIC" id="fig|1768241.3.peg.3264"/>
<protein>
    <recommendedName>
        <fullName evidence="1">N-acetyltransferase domain-containing protein</fullName>
    </recommendedName>
</protein>
<proteinExistence type="predicted"/>
<dbReference type="EMBL" id="LPUY01000079">
    <property type="protein sequence ID" value="KUP92102.1"/>
    <property type="molecule type" value="Genomic_DNA"/>
</dbReference>
<dbReference type="Proteomes" id="UP000068382">
    <property type="component" value="Unassembled WGS sequence"/>
</dbReference>
<evidence type="ECO:0000313" key="3">
    <source>
        <dbReference type="Proteomes" id="UP000068382"/>
    </source>
</evidence>
<dbReference type="RefSeq" id="WP_232367803.1">
    <property type="nucleotide sequence ID" value="NZ_LPUY01000079.1"/>
</dbReference>
<dbReference type="Gene3D" id="3.40.630.30">
    <property type="match status" value="1"/>
</dbReference>
<dbReference type="PROSITE" id="PS51186">
    <property type="entry name" value="GNAT"/>
    <property type="match status" value="1"/>
</dbReference>
<dbReference type="InterPro" id="IPR000182">
    <property type="entry name" value="GNAT_dom"/>
</dbReference>
<dbReference type="SUPFAM" id="SSF55729">
    <property type="entry name" value="Acyl-CoA N-acyltransferases (Nat)"/>
    <property type="match status" value="1"/>
</dbReference>
<accession>A0A132BVL8</accession>
<gene>
    <name evidence="2" type="ORF">TRIHO_31220</name>
</gene>
<dbReference type="GO" id="GO:0016747">
    <property type="term" value="F:acyltransferase activity, transferring groups other than amino-acyl groups"/>
    <property type="evidence" value="ECO:0007669"/>
    <property type="project" value="InterPro"/>
</dbReference>
<name>A0A132BVL8_9RHOB</name>
<dbReference type="AlphaFoldDB" id="A0A132BVL8"/>
<evidence type="ECO:0000313" key="2">
    <source>
        <dbReference type="EMBL" id="KUP92102.1"/>
    </source>
</evidence>
<feature type="domain" description="N-acetyltransferase" evidence="1">
    <location>
        <begin position="7"/>
        <end position="160"/>
    </location>
</feature>
<reference evidence="2 3" key="1">
    <citation type="submission" date="2015-12" db="EMBL/GenBank/DDBJ databases">
        <title>Genome sequence of the marine Rhodobacteraceae strain O3.65, Candidatus Tritonibacter horizontis.</title>
        <authorList>
            <person name="Poehlein A."/>
            <person name="Giebel H.A."/>
            <person name="Voget S."/>
            <person name="Brinkhoff T."/>
        </authorList>
    </citation>
    <scope>NUCLEOTIDE SEQUENCE [LARGE SCALE GENOMIC DNA]</scope>
    <source>
        <strain evidence="2 3">O3.65</strain>
    </source>
</reference>
<sequence length="160" mass="17722">MTKTHDISFLRLQKSDYALVRHIEVAPEQIVYCGTVDMAFASDEAGLDFYAVSVSGDAVGFFKIDHKYPQTYAFARDGDLGLRAFMINRDRQNMGIGTAALRALPALLRDNYPAAMALILTVNIRNQVAIRSYLTADFARTGELFDSGIGGPQLVMRRPL</sequence>
<comment type="caution">
    <text evidence="2">The sequence shown here is derived from an EMBL/GenBank/DDBJ whole genome shotgun (WGS) entry which is preliminary data.</text>
</comment>
<keyword evidence="3" id="KW-1185">Reference proteome</keyword>
<evidence type="ECO:0000259" key="1">
    <source>
        <dbReference type="PROSITE" id="PS51186"/>
    </source>
</evidence>
<dbReference type="Pfam" id="PF00583">
    <property type="entry name" value="Acetyltransf_1"/>
    <property type="match status" value="1"/>
</dbReference>
<organism evidence="2 3">
    <name type="scientific">Tritonibacter horizontis</name>
    <dbReference type="NCBI Taxonomy" id="1768241"/>
    <lineage>
        <taxon>Bacteria</taxon>
        <taxon>Pseudomonadati</taxon>
        <taxon>Pseudomonadota</taxon>
        <taxon>Alphaproteobacteria</taxon>
        <taxon>Rhodobacterales</taxon>
        <taxon>Paracoccaceae</taxon>
        <taxon>Tritonibacter</taxon>
    </lineage>
</organism>
<dbReference type="InterPro" id="IPR016181">
    <property type="entry name" value="Acyl_CoA_acyltransferase"/>
</dbReference>